<keyword evidence="2" id="KW-1185">Reference proteome</keyword>
<name>A0A251SWR3_HELAN</name>
<protein>
    <submittedName>
        <fullName evidence="1">Uncharacterized protein</fullName>
    </submittedName>
</protein>
<accession>A0A251SWR3</accession>
<evidence type="ECO:0000313" key="2">
    <source>
        <dbReference type="Proteomes" id="UP000215914"/>
    </source>
</evidence>
<evidence type="ECO:0000313" key="1">
    <source>
        <dbReference type="EMBL" id="OTG02902.1"/>
    </source>
</evidence>
<reference evidence="2" key="1">
    <citation type="journal article" date="2017" name="Nature">
        <title>The sunflower genome provides insights into oil metabolism, flowering and Asterid evolution.</title>
        <authorList>
            <person name="Badouin H."/>
            <person name="Gouzy J."/>
            <person name="Grassa C.J."/>
            <person name="Murat F."/>
            <person name="Staton S.E."/>
            <person name="Cottret L."/>
            <person name="Lelandais-Briere C."/>
            <person name="Owens G.L."/>
            <person name="Carrere S."/>
            <person name="Mayjonade B."/>
            <person name="Legrand L."/>
            <person name="Gill N."/>
            <person name="Kane N.C."/>
            <person name="Bowers J.E."/>
            <person name="Hubner S."/>
            <person name="Bellec A."/>
            <person name="Berard A."/>
            <person name="Berges H."/>
            <person name="Blanchet N."/>
            <person name="Boniface M.C."/>
            <person name="Brunel D."/>
            <person name="Catrice O."/>
            <person name="Chaidir N."/>
            <person name="Claudel C."/>
            <person name="Donnadieu C."/>
            <person name="Faraut T."/>
            <person name="Fievet G."/>
            <person name="Helmstetter N."/>
            <person name="King M."/>
            <person name="Knapp S.J."/>
            <person name="Lai Z."/>
            <person name="Le Paslier M.C."/>
            <person name="Lippi Y."/>
            <person name="Lorenzon L."/>
            <person name="Mandel J.R."/>
            <person name="Marage G."/>
            <person name="Marchand G."/>
            <person name="Marquand E."/>
            <person name="Bret-Mestries E."/>
            <person name="Morien E."/>
            <person name="Nambeesan S."/>
            <person name="Nguyen T."/>
            <person name="Pegot-Espagnet P."/>
            <person name="Pouilly N."/>
            <person name="Raftis F."/>
            <person name="Sallet E."/>
            <person name="Schiex T."/>
            <person name="Thomas J."/>
            <person name="Vandecasteele C."/>
            <person name="Vares D."/>
            <person name="Vear F."/>
            <person name="Vautrin S."/>
            <person name="Crespi M."/>
            <person name="Mangin B."/>
            <person name="Burke J.M."/>
            <person name="Salse J."/>
            <person name="Munos S."/>
            <person name="Vincourt P."/>
            <person name="Rieseberg L.H."/>
            <person name="Langlade N.B."/>
        </authorList>
    </citation>
    <scope>NUCLEOTIDE SEQUENCE [LARGE SCALE GENOMIC DNA]</scope>
    <source>
        <strain evidence="2">cv. SF193</strain>
    </source>
</reference>
<sequence length="137" mass="15817">MKHLILIWSSGNLCSLLIDDGDVRVQLQNFNSKTLIISHLVDSKGCVMGLVLEEKTQAEKWVEPHMHIIKNLRSWLPKRQELNEKARHFQFVRLSRREGQETSKFLTCFPTRLVIGQGYRSTFNILMTELSTVSSCS</sequence>
<proteinExistence type="predicted"/>
<dbReference type="AlphaFoldDB" id="A0A251SWR3"/>
<gene>
    <name evidence="1" type="ORF">HannXRQ_Chr13g0418171</name>
</gene>
<dbReference type="Proteomes" id="UP000215914">
    <property type="component" value="Chromosome 13"/>
</dbReference>
<dbReference type="EMBL" id="CM007902">
    <property type="protein sequence ID" value="OTG02902.1"/>
    <property type="molecule type" value="Genomic_DNA"/>
</dbReference>
<dbReference type="InParanoid" id="A0A251SWR3"/>
<organism evidence="1 2">
    <name type="scientific">Helianthus annuus</name>
    <name type="common">Common sunflower</name>
    <dbReference type="NCBI Taxonomy" id="4232"/>
    <lineage>
        <taxon>Eukaryota</taxon>
        <taxon>Viridiplantae</taxon>
        <taxon>Streptophyta</taxon>
        <taxon>Embryophyta</taxon>
        <taxon>Tracheophyta</taxon>
        <taxon>Spermatophyta</taxon>
        <taxon>Magnoliopsida</taxon>
        <taxon>eudicotyledons</taxon>
        <taxon>Gunneridae</taxon>
        <taxon>Pentapetalae</taxon>
        <taxon>asterids</taxon>
        <taxon>campanulids</taxon>
        <taxon>Asterales</taxon>
        <taxon>Asteraceae</taxon>
        <taxon>Asteroideae</taxon>
        <taxon>Heliantheae alliance</taxon>
        <taxon>Heliantheae</taxon>
        <taxon>Helianthus</taxon>
    </lineage>
</organism>